<dbReference type="EC" id="2.1.1.56" evidence="2 14"/>
<feature type="binding site" evidence="16">
    <location>
        <begin position="86"/>
        <end position="87"/>
    </location>
    <ligand>
        <name>mRNA</name>
        <dbReference type="ChEBI" id="CHEBI:33699"/>
    </ligand>
</feature>
<comment type="caution">
    <text evidence="19">The sequence shown here is derived from an EMBL/GenBank/DDBJ whole genome shotgun (WGS) entry which is preliminary data.</text>
</comment>
<dbReference type="Gene3D" id="3.40.50.150">
    <property type="entry name" value="Vaccinia Virus protein VP39"/>
    <property type="match status" value="1"/>
</dbReference>
<evidence type="ECO:0000256" key="12">
    <source>
        <dbReference type="ARBA" id="ARBA00044712"/>
    </source>
</evidence>
<dbReference type="PIRSF" id="PIRSF028762">
    <property type="entry name" value="ABD1"/>
    <property type="match status" value="1"/>
</dbReference>
<evidence type="ECO:0000259" key="18">
    <source>
        <dbReference type="PROSITE" id="PS51562"/>
    </source>
</evidence>
<accession>A0A9W8A1T5</accession>
<keyword evidence="20" id="KW-1185">Reference proteome</keyword>
<sequence>MSDPNYTNTKKRRYQYEPDGTDQSPHKLKALSTNNQQQPTLEEQTIVDKPSYSKIAKQVADHYNTRPQFGIEKRQESTIFHLRAFNNWIKSVLIGRHTDRNDKVLDMGCGKGGDLRKWQKVNIRELVGMDIAQVSVEQAQDRYEKMRNPGFKARFYSQDCYGRPLTDTIQPKDYKANIVSLQFCMHYAFETEVKVRQMLQNVSNHLEIGGRFVGTIPDCYWMVKKLRSLKGDQLEWSNSVYKVRFEQKSKYPVFGHKYWFTLKDALDDCPEYLVHFPTFIKLAREYGMELLYRTPSHQYYMETISTPQLNNLKGQNYRNLLFRMNVIDEMGRGPSPDEWEVTGLYLAFAFKKVRHWSSSEPSSL</sequence>
<evidence type="ECO:0000256" key="8">
    <source>
        <dbReference type="ARBA" id="ARBA00023042"/>
    </source>
</evidence>
<dbReference type="SUPFAM" id="SSF53335">
    <property type="entry name" value="S-adenosyl-L-methionine-dependent methyltransferases"/>
    <property type="match status" value="1"/>
</dbReference>
<proteinExistence type="inferred from homology"/>
<protein>
    <recommendedName>
        <fullName evidence="13 14">mRNA cap guanine-N(7) methyltransferase</fullName>
        <ecNumber evidence="2 14">2.1.1.56</ecNumber>
    </recommendedName>
    <alternativeName>
        <fullName evidence="10 14">mRNA (guanine-N(7))-methyltransferase</fullName>
    </alternativeName>
    <alternativeName>
        <fullName evidence="11 14">mRNA cap methyltransferase</fullName>
    </alternativeName>
</protein>
<evidence type="ECO:0000256" key="10">
    <source>
        <dbReference type="ARBA" id="ARBA00032772"/>
    </source>
</evidence>
<dbReference type="PANTHER" id="PTHR12189">
    <property type="entry name" value="MRNA GUANINE-7- METHYLTRANSFERASE"/>
    <property type="match status" value="1"/>
</dbReference>
<evidence type="ECO:0000256" key="14">
    <source>
        <dbReference type="PIRNR" id="PIRNR028762"/>
    </source>
</evidence>
<dbReference type="Pfam" id="PF03291">
    <property type="entry name" value="mRNA_G-N7_MeTrfase"/>
    <property type="match status" value="1"/>
</dbReference>
<dbReference type="OrthoDB" id="10248867at2759"/>
<feature type="region of interest" description="Disordered" evidence="17">
    <location>
        <begin position="1"/>
        <end position="40"/>
    </location>
</feature>
<feature type="binding site" evidence="15">
    <location>
        <position position="182"/>
    </location>
    <ligand>
        <name>S-adenosyl-L-methionine</name>
        <dbReference type="ChEBI" id="CHEBI:59789"/>
    </ligand>
</feature>
<evidence type="ECO:0000256" key="9">
    <source>
        <dbReference type="ARBA" id="ARBA00023242"/>
    </source>
</evidence>
<feature type="site" description="mRNA cap binding" evidence="16">
    <location>
        <position position="186"/>
    </location>
</feature>
<dbReference type="Proteomes" id="UP001150538">
    <property type="component" value="Unassembled WGS sequence"/>
</dbReference>
<evidence type="ECO:0000313" key="20">
    <source>
        <dbReference type="Proteomes" id="UP001150538"/>
    </source>
</evidence>
<evidence type="ECO:0000256" key="2">
    <source>
        <dbReference type="ARBA" id="ARBA00011926"/>
    </source>
</evidence>
<dbReference type="InterPro" id="IPR029063">
    <property type="entry name" value="SAM-dependent_MTases_sf"/>
</dbReference>
<feature type="domain" description="MRNA cap 0 methyltransferase" evidence="18">
    <location>
        <begin position="77"/>
        <end position="353"/>
    </location>
</feature>
<keyword evidence="9 14" id="KW-0539">Nucleus</keyword>
<keyword evidence="5 14" id="KW-0808">Transferase</keyword>
<evidence type="ECO:0000256" key="3">
    <source>
        <dbReference type="ARBA" id="ARBA00022603"/>
    </source>
</evidence>
<evidence type="ECO:0000256" key="6">
    <source>
        <dbReference type="ARBA" id="ARBA00022691"/>
    </source>
</evidence>
<feature type="site" description="mRNA cap binding" evidence="16">
    <location>
        <position position="345"/>
    </location>
</feature>
<feature type="site" description="mRNA cap binding" evidence="16">
    <location>
        <position position="142"/>
    </location>
</feature>
<evidence type="ECO:0000256" key="1">
    <source>
        <dbReference type="ARBA" id="ARBA00004123"/>
    </source>
</evidence>
<keyword evidence="8 14" id="KW-0506">mRNA capping</keyword>
<name>A0A9W8A1T5_9FUNG</name>
<keyword evidence="7 14" id="KW-0694">RNA-binding</keyword>
<evidence type="ECO:0000256" key="16">
    <source>
        <dbReference type="PIRSR" id="PIRSR028762-2"/>
    </source>
</evidence>
<evidence type="ECO:0000256" key="17">
    <source>
        <dbReference type="SAM" id="MobiDB-lite"/>
    </source>
</evidence>
<organism evidence="19 20">
    <name type="scientific">Mycoemilia scoparia</name>
    <dbReference type="NCBI Taxonomy" id="417184"/>
    <lineage>
        <taxon>Eukaryota</taxon>
        <taxon>Fungi</taxon>
        <taxon>Fungi incertae sedis</taxon>
        <taxon>Zoopagomycota</taxon>
        <taxon>Kickxellomycotina</taxon>
        <taxon>Kickxellomycetes</taxon>
        <taxon>Kickxellales</taxon>
        <taxon>Kickxellaceae</taxon>
        <taxon>Mycoemilia</taxon>
    </lineage>
</organism>
<evidence type="ECO:0000256" key="7">
    <source>
        <dbReference type="ARBA" id="ARBA00022884"/>
    </source>
</evidence>
<dbReference type="CDD" id="cd02440">
    <property type="entry name" value="AdoMet_MTases"/>
    <property type="match status" value="1"/>
</dbReference>
<comment type="similarity">
    <text evidence="14">Belongs to the class I-like SAM-binding methyltransferase superfamily. mRNA cap 0 methyltransferase family.</text>
</comment>
<evidence type="ECO:0000313" key="19">
    <source>
        <dbReference type="EMBL" id="KAJ1915601.1"/>
    </source>
</evidence>
<keyword evidence="3 14" id="KW-0489">Methyltransferase</keyword>
<reference evidence="19" key="1">
    <citation type="submission" date="2022-07" db="EMBL/GenBank/DDBJ databases">
        <title>Phylogenomic reconstructions and comparative analyses of Kickxellomycotina fungi.</title>
        <authorList>
            <person name="Reynolds N.K."/>
            <person name="Stajich J.E."/>
            <person name="Barry K."/>
            <person name="Grigoriev I.V."/>
            <person name="Crous P."/>
            <person name="Smith M.E."/>
        </authorList>
    </citation>
    <scope>NUCLEOTIDE SEQUENCE</scope>
    <source>
        <strain evidence="19">NBRC 100468</strain>
    </source>
</reference>
<feature type="site" description="mRNA cap binding" evidence="16">
    <location>
        <position position="271"/>
    </location>
</feature>
<dbReference type="EMBL" id="JANBPU010000139">
    <property type="protein sequence ID" value="KAJ1915601.1"/>
    <property type="molecule type" value="Genomic_DNA"/>
</dbReference>
<dbReference type="InterPro" id="IPR039753">
    <property type="entry name" value="RG7MT1"/>
</dbReference>
<dbReference type="GO" id="GO:0003723">
    <property type="term" value="F:RNA binding"/>
    <property type="evidence" value="ECO:0007669"/>
    <property type="project" value="UniProtKB-KW"/>
</dbReference>
<feature type="site" description="mRNA cap binding" evidence="16">
    <location>
        <position position="111"/>
    </location>
</feature>
<evidence type="ECO:0000256" key="5">
    <source>
        <dbReference type="ARBA" id="ARBA00022679"/>
    </source>
</evidence>
<evidence type="ECO:0000256" key="4">
    <source>
        <dbReference type="ARBA" id="ARBA00022664"/>
    </source>
</evidence>
<dbReference type="AlphaFoldDB" id="A0A9W8A1T5"/>
<feature type="binding site" evidence="15">
    <location>
        <position position="108"/>
    </location>
    <ligand>
        <name>S-adenosyl-L-methionine</name>
        <dbReference type="ChEBI" id="CHEBI:59789"/>
    </ligand>
</feature>
<comment type="subcellular location">
    <subcellularLocation>
        <location evidence="1 14">Nucleus</location>
    </subcellularLocation>
</comment>
<feature type="compositionally biased region" description="Polar residues" evidence="17">
    <location>
        <begin position="31"/>
        <end position="40"/>
    </location>
</feature>
<keyword evidence="4 14" id="KW-0507">mRNA processing</keyword>
<feature type="binding site" evidence="15">
    <location>
        <position position="130"/>
    </location>
    <ligand>
        <name>S-adenosyl-L-methionine</name>
        <dbReference type="ChEBI" id="CHEBI:59789"/>
    </ligand>
</feature>
<evidence type="ECO:0000256" key="13">
    <source>
        <dbReference type="ARBA" id="ARBA00049739"/>
    </source>
</evidence>
<dbReference type="PROSITE" id="PS51562">
    <property type="entry name" value="RNA_CAP0_MT"/>
    <property type="match status" value="1"/>
</dbReference>
<dbReference type="GO" id="GO:0004482">
    <property type="term" value="F:mRNA 5'-cap (guanine-N7-)-methyltransferase activity"/>
    <property type="evidence" value="ECO:0007669"/>
    <property type="project" value="UniProtKB-EC"/>
</dbReference>
<keyword evidence="6 14" id="KW-0949">S-adenosyl-L-methionine</keyword>
<evidence type="ECO:0000256" key="11">
    <source>
        <dbReference type="ARBA" id="ARBA00033387"/>
    </source>
</evidence>
<dbReference type="PANTHER" id="PTHR12189:SF2">
    <property type="entry name" value="MRNA CAP GUANINE-N7 METHYLTRANSFERASE"/>
    <property type="match status" value="1"/>
</dbReference>
<dbReference type="InterPro" id="IPR016899">
    <property type="entry name" value="mRNA_G-N7_MeTrfase_euk"/>
</dbReference>
<feature type="binding site" evidence="15">
    <location>
        <position position="159"/>
    </location>
    <ligand>
        <name>S-adenosyl-L-methionine</name>
        <dbReference type="ChEBI" id="CHEBI:59789"/>
    </ligand>
</feature>
<feature type="binding site" evidence="15">
    <location>
        <position position="187"/>
    </location>
    <ligand>
        <name>S-adenosyl-L-methionine</name>
        <dbReference type="ChEBI" id="CHEBI:59789"/>
    </ligand>
</feature>
<gene>
    <name evidence="19" type="primary">ABD1</name>
    <name evidence="19" type="ORF">H4219_004239</name>
</gene>
<feature type="binding site" evidence="15">
    <location>
        <position position="90"/>
    </location>
    <ligand>
        <name>S-adenosyl-L-methionine</name>
        <dbReference type="ChEBI" id="CHEBI:59789"/>
    </ligand>
</feature>
<dbReference type="GO" id="GO:0005634">
    <property type="term" value="C:nucleus"/>
    <property type="evidence" value="ECO:0007669"/>
    <property type="project" value="UniProtKB-SubCell"/>
</dbReference>
<dbReference type="InterPro" id="IPR004971">
    <property type="entry name" value="mRNA_G-N7_MeTrfase_dom"/>
</dbReference>
<feature type="site" description="mRNA cap binding" evidence="16">
    <location>
        <position position="117"/>
    </location>
</feature>
<evidence type="ECO:0000256" key="15">
    <source>
        <dbReference type="PIRSR" id="PIRSR028762-1"/>
    </source>
</evidence>
<comment type="catalytic activity">
    <reaction evidence="12">
        <text>a 5'-end (5'-triphosphoguanosine)-ribonucleoside in mRNA + S-adenosyl-L-methionine = a 5'-end (N(7)-methyl 5'-triphosphoguanosine)-ribonucleoside in mRNA + S-adenosyl-L-homocysteine</text>
        <dbReference type="Rhea" id="RHEA:67008"/>
        <dbReference type="Rhea" id="RHEA-COMP:17166"/>
        <dbReference type="Rhea" id="RHEA-COMP:17167"/>
        <dbReference type="ChEBI" id="CHEBI:57856"/>
        <dbReference type="ChEBI" id="CHEBI:59789"/>
        <dbReference type="ChEBI" id="CHEBI:156461"/>
        <dbReference type="ChEBI" id="CHEBI:167617"/>
        <dbReference type="EC" id="2.1.1.56"/>
    </reaction>
</comment>